<evidence type="ECO:0000313" key="2">
    <source>
        <dbReference type="EMBL" id="SFQ31392.1"/>
    </source>
</evidence>
<dbReference type="InterPro" id="IPR022062">
    <property type="entry name" value="DUF3618"/>
</dbReference>
<keyword evidence="3" id="KW-1185">Reference proteome</keyword>
<dbReference type="Proteomes" id="UP000198727">
    <property type="component" value="Unassembled WGS sequence"/>
</dbReference>
<evidence type="ECO:0000256" key="1">
    <source>
        <dbReference type="SAM" id="MobiDB-lite"/>
    </source>
</evidence>
<dbReference type="RefSeq" id="WP_092531452.1">
    <property type="nucleotide sequence ID" value="NZ_FOWW01000006.1"/>
</dbReference>
<reference evidence="3" key="1">
    <citation type="submission" date="2016-10" db="EMBL/GenBank/DDBJ databases">
        <authorList>
            <person name="Varghese N."/>
            <person name="Submissions S."/>
        </authorList>
    </citation>
    <scope>NUCLEOTIDE SEQUENCE [LARGE SCALE GENOMIC DNA]</scope>
    <source>
        <strain evidence="3">CGMCC 4.5579</strain>
    </source>
</reference>
<dbReference type="STRING" id="587909.SAMN05421810_10668"/>
<accession>A0A1I5XHF2</accession>
<sequence length="105" mass="11810">MTNPSEDRSRTDFPRDEEEARLDLELTRQELGETVQELAHKANVPARAREQAEHTVTAVKEKLPPPVAEKAETVAGAARRNPVPTVVGAVVLLLLVRRLTRRRKR</sequence>
<organism evidence="2 3">
    <name type="scientific">Amycolatopsis arida</name>
    <dbReference type="NCBI Taxonomy" id="587909"/>
    <lineage>
        <taxon>Bacteria</taxon>
        <taxon>Bacillati</taxon>
        <taxon>Actinomycetota</taxon>
        <taxon>Actinomycetes</taxon>
        <taxon>Pseudonocardiales</taxon>
        <taxon>Pseudonocardiaceae</taxon>
        <taxon>Amycolatopsis</taxon>
    </lineage>
</organism>
<evidence type="ECO:0008006" key="4">
    <source>
        <dbReference type="Google" id="ProtNLM"/>
    </source>
</evidence>
<dbReference type="AlphaFoldDB" id="A0A1I5XHF2"/>
<gene>
    <name evidence="2" type="ORF">SAMN05421810_10668</name>
</gene>
<dbReference type="OrthoDB" id="3538349at2"/>
<protein>
    <recommendedName>
        <fullName evidence="4">DUF3618 domain-containing protein</fullName>
    </recommendedName>
</protein>
<feature type="compositionally biased region" description="Basic and acidic residues" evidence="1">
    <location>
        <begin position="1"/>
        <end position="14"/>
    </location>
</feature>
<proteinExistence type="predicted"/>
<name>A0A1I5XHF2_9PSEU</name>
<dbReference type="Pfam" id="PF12277">
    <property type="entry name" value="DUF3618"/>
    <property type="match status" value="1"/>
</dbReference>
<dbReference type="EMBL" id="FOWW01000006">
    <property type="protein sequence ID" value="SFQ31392.1"/>
    <property type="molecule type" value="Genomic_DNA"/>
</dbReference>
<evidence type="ECO:0000313" key="3">
    <source>
        <dbReference type="Proteomes" id="UP000198727"/>
    </source>
</evidence>
<feature type="region of interest" description="Disordered" evidence="1">
    <location>
        <begin position="1"/>
        <end position="21"/>
    </location>
</feature>